<dbReference type="NCBIfam" id="TIGR01067">
    <property type="entry name" value="rplN_bact"/>
    <property type="match status" value="1"/>
</dbReference>
<dbReference type="SMART" id="SM01374">
    <property type="entry name" value="Ribosomal_L14"/>
    <property type="match status" value="1"/>
</dbReference>
<dbReference type="InterPro" id="IPR036853">
    <property type="entry name" value="Ribosomal_uL14_sf"/>
</dbReference>
<evidence type="ECO:0000313" key="7">
    <source>
        <dbReference type="Proteomes" id="UP000179113"/>
    </source>
</evidence>
<keyword evidence="2 3" id="KW-0687">Ribonucleoprotein</keyword>
<gene>
    <name evidence="3" type="primary">rplN</name>
    <name evidence="6" type="ORF">A2415_00515</name>
</gene>
<name>A0A1F4WL21_UNCKA</name>
<accession>A0A1F4WL21</accession>
<evidence type="ECO:0000256" key="5">
    <source>
        <dbReference type="RuleBase" id="RU003950"/>
    </source>
</evidence>
<keyword evidence="3 5" id="KW-0699">rRNA-binding</keyword>
<dbReference type="GO" id="GO:0070180">
    <property type="term" value="F:large ribosomal subunit rRNA binding"/>
    <property type="evidence" value="ECO:0007669"/>
    <property type="project" value="TreeGrafter"/>
</dbReference>
<dbReference type="HAMAP" id="MF_01367">
    <property type="entry name" value="Ribosomal_uL14"/>
    <property type="match status" value="1"/>
</dbReference>
<keyword evidence="1 3" id="KW-0689">Ribosomal protein</keyword>
<evidence type="ECO:0000256" key="3">
    <source>
        <dbReference type="HAMAP-Rule" id="MF_01367"/>
    </source>
</evidence>
<dbReference type="GO" id="GO:0006412">
    <property type="term" value="P:translation"/>
    <property type="evidence" value="ECO:0007669"/>
    <property type="project" value="UniProtKB-UniRule"/>
</dbReference>
<dbReference type="Gene3D" id="2.40.150.20">
    <property type="entry name" value="Ribosomal protein L14"/>
    <property type="match status" value="1"/>
</dbReference>
<dbReference type="Pfam" id="PF00238">
    <property type="entry name" value="Ribosomal_L14"/>
    <property type="match status" value="1"/>
</dbReference>
<comment type="subunit">
    <text evidence="3">Part of the 50S ribosomal subunit. Forms a cluster with proteins L3 and L19. In the 70S ribosome, L14 and L19 interact and together make contacts with the 16S rRNA in bridges B5 and B8.</text>
</comment>
<reference evidence="6 7" key="1">
    <citation type="journal article" date="2016" name="Nat. Commun.">
        <title>Thousands of microbial genomes shed light on interconnected biogeochemical processes in an aquifer system.</title>
        <authorList>
            <person name="Anantharaman K."/>
            <person name="Brown C.T."/>
            <person name="Hug L.A."/>
            <person name="Sharon I."/>
            <person name="Castelle C.J."/>
            <person name="Probst A.J."/>
            <person name="Thomas B.C."/>
            <person name="Singh A."/>
            <person name="Wilkins M.J."/>
            <person name="Karaoz U."/>
            <person name="Brodie E.L."/>
            <person name="Williams K.H."/>
            <person name="Hubbard S.S."/>
            <person name="Banfield J.F."/>
        </authorList>
    </citation>
    <scope>NUCLEOTIDE SEQUENCE [LARGE SCALE GENOMIC DNA]</scope>
</reference>
<comment type="caution">
    <text evidence="6">The sequence shown here is derived from an EMBL/GenBank/DDBJ whole genome shotgun (WGS) entry which is preliminary data.</text>
</comment>
<protein>
    <recommendedName>
        <fullName evidence="3">Large ribosomal subunit protein uL14</fullName>
    </recommendedName>
</protein>
<dbReference type="InterPro" id="IPR019972">
    <property type="entry name" value="Ribosomal_uL14_CS"/>
</dbReference>
<evidence type="ECO:0000256" key="4">
    <source>
        <dbReference type="RuleBase" id="RU003949"/>
    </source>
</evidence>
<dbReference type="PROSITE" id="PS00049">
    <property type="entry name" value="RIBOSOMAL_L14"/>
    <property type="match status" value="1"/>
</dbReference>
<sequence length="122" mass="12914">MIPVGAKLNSADNSGAKKLKLIGIPGGSRVKFASVGDIVTVAVNGASSVGVVKDHSVAKAVIVRTKKEIRRKDGSYLRFSDNAAVLVNKDKGLVGTRIFGPIAREVRDRGFVKIASLAKEVW</sequence>
<organism evidence="6 7">
    <name type="scientific">candidate division WWE3 bacterium RIFOXYC1_FULL_39_7</name>
    <dbReference type="NCBI Taxonomy" id="1802643"/>
    <lineage>
        <taxon>Bacteria</taxon>
        <taxon>Katanobacteria</taxon>
    </lineage>
</organism>
<evidence type="ECO:0000256" key="2">
    <source>
        <dbReference type="ARBA" id="ARBA00023274"/>
    </source>
</evidence>
<evidence type="ECO:0000313" key="6">
    <source>
        <dbReference type="EMBL" id="OGC70066.1"/>
    </source>
</evidence>
<dbReference type="AlphaFoldDB" id="A0A1F4WL21"/>
<dbReference type="PANTHER" id="PTHR11761">
    <property type="entry name" value="50S/60S RIBOSOMAL PROTEIN L14/L23"/>
    <property type="match status" value="1"/>
</dbReference>
<dbReference type="InterPro" id="IPR005745">
    <property type="entry name" value="Ribosomal_uL14_bac-type"/>
</dbReference>
<dbReference type="GO" id="GO:0003735">
    <property type="term" value="F:structural constituent of ribosome"/>
    <property type="evidence" value="ECO:0007669"/>
    <property type="project" value="InterPro"/>
</dbReference>
<dbReference type="EMBL" id="MEWA01000010">
    <property type="protein sequence ID" value="OGC70066.1"/>
    <property type="molecule type" value="Genomic_DNA"/>
</dbReference>
<evidence type="ECO:0000256" key="1">
    <source>
        <dbReference type="ARBA" id="ARBA00022980"/>
    </source>
</evidence>
<dbReference type="SUPFAM" id="SSF50193">
    <property type="entry name" value="Ribosomal protein L14"/>
    <property type="match status" value="1"/>
</dbReference>
<comment type="function">
    <text evidence="3 5">Binds to 23S rRNA. Forms part of two intersubunit bridges in the 70S ribosome.</text>
</comment>
<proteinExistence type="inferred from homology"/>
<dbReference type="InterPro" id="IPR000218">
    <property type="entry name" value="Ribosomal_uL14"/>
</dbReference>
<keyword evidence="3 5" id="KW-0694">RNA-binding</keyword>
<dbReference type="PANTHER" id="PTHR11761:SF8">
    <property type="entry name" value="LARGE RIBOSOMAL SUBUNIT PROTEIN UL14"/>
    <property type="match status" value="1"/>
</dbReference>
<dbReference type="GO" id="GO:0022625">
    <property type="term" value="C:cytosolic large ribosomal subunit"/>
    <property type="evidence" value="ECO:0007669"/>
    <property type="project" value="TreeGrafter"/>
</dbReference>
<dbReference type="CDD" id="cd00337">
    <property type="entry name" value="Ribosomal_uL14"/>
    <property type="match status" value="1"/>
</dbReference>
<dbReference type="Proteomes" id="UP000179113">
    <property type="component" value="Unassembled WGS sequence"/>
</dbReference>
<comment type="similarity">
    <text evidence="3 4">Belongs to the universal ribosomal protein uL14 family.</text>
</comment>